<evidence type="ECO:0000256" key="2">
    <source>
        <dbReference type="ARBA" id="ARBA00022617"/>
    </source>
</evidence>
<dbReference type="Pfam" id="PF00173">
    <property type="entry name" value="Cyt-b5"/>
    <property type="match status" value="1"/>
</dbReference>
<dbReference type="PRINTS" id="PR00363">
    <property type="entry name" value="CYTOCHROMEB5"/>
</dbReference>
<evidence type="ECO:0000313" key="11">
    <source>
        <dbReference type="Proteomes" id="UP000594454"/>
    </source>
</evidence>
<evidence type="ECO:0000259" key="9">
    <source>
        <dbReference type="PROSITE" id="PS50255"/>
    </source>
</evidence>
<evidence type="ECO:0000256" key="8">
    <source>
        <dbReference type="RuleBase" id="RU362121"/>
    </source>
</evidence>
<feature type="domain" description="Cytochrome b5 heme-binding" evidence="9">
    <location>
        <begin position="52"/>
        <end position="128"/>
    </location>
</feature>
<dbReference type="InterPro" id="IPR001199">
    <property type="entry name" value="Cyt_B5-like_heme/steroid-bd"/>
</dbReference>
<dbReference type="AlphaFoldDB" id="A0A7R8UGR0"/>
<dbReference type="GO" id="GO:0016020">
    <property type="term" value="C:membrane"/>
    <property type="evidence" value="ECO:0007669"/>
    <property type="project" value="UniProtKB-SubCell"/>
</dbReference>
<dbReference type="OrthoDB" id="260519at2759"/>
<dbReference type="FunFam" id="3.10.120.10:FF:000002">
    <property type="entry name" value="Cytochrome b5 type B"/>
    <property type="match status" value="1"/>
</dbReference>
<evidence type="ECO:0000256" key="3">
    <source>
        <dbReference type="ARBA" id="ARBA00022692"/>
    </source>
</evidence>
<dbReference type="Gene3D" id="3.10.120.10">
    <property type="entry name" value="Cytochrome b5-like heme/steroid binding domain"/>
    <property type="match status" value="1"/>
</dbReference>
<evidence type="ECO:0000313" key="10">
    <source>
        <dbReference type="EMBL" id="CAD7079702.1"/>
    </source>
</evidence>
<dbReference type="EMBL" id="LR899009">
    <property type="protein sequence ID" value="CAD7079702.1"/>
    <property type="molecule type" value="Genomic_DNA"/>
</dbReference>
<dbReference type="GO" id="GO:0020037">
    <property type="term" value="F:heme binding"/>
    <property type="evidence" value="ECO:0007669"/>
    <property type="project" value="UniProtKB-UniRule"/>
</dbReference>
<dbReference type="GO" id="GO:0046872">
    <property type="term" value="F:metal ion binding"/>
    <property type="evidence" value="ECO:0007669"/>
    <property type="project" value="UniProtKB-UniRule"/>
</dbReference>
<dbReference type="InParanoid" id="A0A7R8UGR0"/>
<protein>
    <recommendedName>
        <fullName evidence="9">Cytochrome b5 heme-binding domain-containing protein</fullName>
    </recommendedName>
</protein>
<comment type="subcellular location">
    <subcellularLocation>
        <location evidence="1">Membrane</location>
    </subcellularLocation>
</comment>
<dbReference type="Proteomes" id="UP000594454">
    <property type="component" value="Chromosome 1"/>
</dbReference>
<dbReference type="InterPro" id="IPR036400">
    <property type="entry name" value="Cyt_B5-like_heme/steroid_sf"/>
</dbReference>
<dbReference type="PROSITE" id="PS50255">
    <property type="entry name" value="CYTOCHROME_B5_2"/>
    <property type="match status" value="1"/>
</dbReference>
<dbReference type="SUPFAM" id="SSF55856">
    <property type="entry name" value="Cytochrome b5-like heme/steroid binding domain"/>
    <property type="match status" value="1"/>
</dbReference>
<keyword evidence="11" id="KW-1185">Reference proteome</keyword>
<evidence type="ECO:0000256" key="1">
    <source>
        <dbReference type="ARBA" id="ARBA00004370"/>
    </source>
</evidence>
<proteinExistence type="inferred from homology"/>
<gene>
    <name evidence="10" type="ORF">HERILL_LOCUS2905</name>
</gene>
<dbReference type="PANTHER" id="PTHR19359:SF41">
    <property type="entry name" value="GEO08203P1"/>
    <property type="match status" value="1"/>
</dbReference>
<keyword evidence="6" id="KW-0472">Membrane</keyword>
<dbReference type="PROSITE" id="PS00191">
    <property type="entry name" value="CYTOCHROME_B5_1"/>
    <property type="match status" value="1"/>
</dbReference>
<evidence type="ECO:0000256" key="5">
    <source>
        <dbReference type="ARBA" id="ARBA00023004"/>
    </source>
</evidence>
<dbReference type="InterPro" id="IPR050668">
    <property type="entry name" value="Cytochrome_b5"/>
</dbReference>
<evidence type="ECO:0000256" key="7">
    <source>
        <dbReference type="ARBA" id="ARBA00038168"/>
    </source>
</evidence>
<keyword evidence="5 8" id="KW-0408">Iron</keyword>
<sequence length="148" mass="16657">MDQSEPSKLLNGKESNFVDANTTNDILSIALRALRLDKIPVKSTPGEKYNGLAEISLEEVAEHDNIEDCWVVIYDRVYDVTKFLDSHPGGWDVMIDYAGMDCTIAFRGTGHSKEAIDMLDKYLIGKLPQHQQIFRLEIGGFHLADMPE</sequence>
<dbReference type="InterPro" id="IPR018506">
    <property type="entry name" value="Cyt_B5_heme-BS"/>
</dbReference>
<organism evidence="10 11">
    <name type="scientific">Hermetia illucens</name>
    <name type="common">Black soldier fly</name>
    <dbReference type="NCBI Taxonomy" id="343691"/>
    <lineage>
        <taxon>Eukaryota</taxon>
        <taxon>Metazoa</taxon>
        <taxon>Ecdysozoa</taxon>
        <taxon>Arthropoda</taxon>
        <taxon>Hexapoda</taxon>
        <taxon>Insecta</taxon>
        <taxon>Pterygota</taxon>
        <taxon>Neoptera</taxon>
        <taxon>Endopterygota</taxon>
        <taxon>Diptera</taxon>
        <taxon>Brachycera</taxon>
        <taxon>Stratiomyomorpha</taxon>
        <taxon>Stratiomyidae</taxon>
        <taxon>Hermetiinae</taxon>
        <taxon>Hermetia</taxon>
    </lineage>
</organism>
<evidence type="ECO:0000256" key="6">
    <source>
        <dbReference type="ARBA" id="ARBA00023136"/>
    </source>
</evidence>
<name>A0A7R8UGR0_HERIL</name>
<keyword evidence="3" id="KW-0812">Transmembrane</keyword>
<comment type="similarity">
    <text evidence="7 8">Belongs to the cytochrome b5 family.</text>
</comment>
<accession>A0A7R8UGR0</accession>
<dbReference type="SMART" id="SM01117">
    <property type="entry name" value="Cyt-b5"/>
    <property type="match status" value="1"/>
</dbReference>
<keyword evidence="2 8" id="KW-0349">Heme</keyword>
<reference evidence="10 11" key="1">
    <citation type="submission" date="2020-11" db="EMBL/GenBank/DDBJ databases">
        <authorList>
            <person name="Wallbank WR R."/>
            <person name="Pardo Diaz C."/>
            <person name="Kozak K."/>
            <person name="Martin S."/>
            <person name="Jiggins C."/>
            <person name="Moest M."/>
            <person name="Warren A I."/>
            <person name="Generalovic N T."/>
            <person name="Byers J.R.P. K."/>
            <person name="Montejo-Kovacevich G."/>
            <person name="Yen C E."/>
        </authorList>
    </citation>
    <scope>NUCLEOTIDE SEQUENCE [LARGE SCALE GENOMIC DNA]</scope>
</reference>
<evidence type="ECO:0000256" key="4">
    <source>
        <dbReference type="ARBA" id="ARBA00022723"/>
    </source>
</evidence>
<keyword evidence="4 8" id="KW-0479">Metal-binding</keyword>
<dbReference type="PANTHER" id="PTHR19359">
    <property type="entry name" value="CYTOCHROME B5"/>
    <property type="match status" value="1"/>
</dbReference>